<dbReference type="Gene3D" id="3.40.50.150">
    <property type="entry name" value="Vaccinia Virus protein VP39"/>
    <property type="match status" value="1"/>
</dbReference>
<evidence type="ECO:0000256" key="4">
    <source>
        <dbReference type="ARBA" id="ARBA00022679"/>
    </source>
</evidence>
<keyword evidence="4" id="KW-0808">Transferase</keyword>
<evidence type="ECO:0000256" key="3">
    <source>
        <dbReference type="ARBA" id="ARBA00022603"/>
    </source>
</evidence>
<dbReference type="Pfam" id="PF01555">
    <property type="entry name" value="N6_N4_Mtase"/>
    <property type="match status" value="1"/>
</dbReference>
<name>A0A350H9J0_UNCW3</name>
<dbReference type="GO" id="GO:0015667">
    <property type="term" value="F:site-specific DNA-methyltransferase (cytosine-N4-specific) activity"/>
    <property type="evidence" value="ECO:0007669"/>
    <property type="project" value="UniProtKB-EC"/>
</dbReference>
<evidence type="ECO:0000259" key="9">
    <source>
        <dbReference type="Pfam" id="PF01555"/>
    </source>
</evidence>
<dbReference type="GO" id="GO:0009307">
    <property type="term" value="P:DNA restriction-modification system"/>
    <property type="evidence" value="ECO:0007669"/>
    <property type="project" value="UniProtKB-KW"/>
</dbReference>
<dbReference type="SUPFAM" id="SSF53335">
    <property type="entry name" value="S-adenosyl-L-methionine-dependent methyltransferases"/>
    <property type="match status" value="1"/>
</dbReference>
<comment type="similarity">
    <text evidence="1">Belongs to the N(4)/N(6)-methyltransferase family. N(4) subfamily.</text>
</comment>
<evidence type="ECO:0000256" key="1">
    <source>
        <dbReference type="ARBA" id="ARBA00010203"/>
    </source>
</evidence>
<gene>
    <name evidence="10" type="ORF">DCW38_03390</name>
</gene>
<dbReference type="GO" id="GO:0032259">
    <property type="term" value="P:methylation"/>
    <property type="evidence" value="ECO:0007669"/>
    <property type="project" value="UniProtKB-KW"/>
</dbReference>
<evidence type="ECO:0000256" key="6">
    <source>
        <dbReference type="ARBA" id="ARBA00022747"/>
    </source>
</evidence>
<dbReference type="InterPro" id="IPR029063">
    <property type="entry name" value="SAM-dependent_MTases_sf"/>
</dbReference>
<protein>
    <recommendedName>
        <fullName evidence="2">site-specific DNA-methyltransferase (cytosine-N(4)-specific)</fullName>
        <ecNumber evidence="2">2.1.1.113</ecNumber>
    </recommendedName>
</protein>
<keyword evidence="3 10" id="KW-0489">Methyltransferase</keyword>
<dbReference type="GO" id="GO:0003677">
    <property type="term" value="F:DNA binding"/>
    <property type="evidence" value="ECO:0007669"/>
    <property type="project" value="UniProtKB-KW"/>
</dbReference>
<evidence type="ECO:0000313" key="10">
    <source>
        <dbReference type="EMBL" id="HAV92206.1"/>
    </source>
</evidence>
<dbReference type="EMBL" id="DMZY01000104">
    <property type="protein sequence ID" value="HAV92206.1"/>
    <property type="molecule type" value="Genomic_DNA"/>
</dbReference>
<organism evidence="10 11">
    <name type="scientific">candidate division WOR-3 bacterium</name>
    <dbReference type="NCBI Taxonomy" id="2052148"/>
    <lineage>
        <taxon>Bacteria</taxon>
        <taxon>Bacteria division WOR-3</taxon>
    </lineage>
</organism>
<dbReference type="GO" id="GO:0008170">
    <property type="term" value="F:N-methyltransferase activity"/>
    <property type="evidence" value="ECO:0007669"/>
    <property type="project" value="InterPro"/>
</dbReference>
<evidence type="ECO:0000256" key="8">
    <source>
        <dbReference type="ARBA" id="ARBA00049120"/>
    </source>
</evidence>
<evidence type="ECO:0000313" key="11">
    <source>
        <dbReference type="Proteomes" id="UP000264062"/>
    </source>
</evidence>
<accession>A0A350H9J0</accession>
<dbReference type="AlphaFoldDB" id="A0A350H9J0"/>
<feature type="non-terminal residue" evidence="10">
    <location>
        <position position="1"/>
    </location>
</feature>
<comment type="catalytic activity">
    <reaction evidence="8">
        <text>a 2'-deoxycytidine in DNA + S-adenosyl-L-methionine = an N(4)-methyl-2'-deoxycytidine in DNA + S-adenosyl-L-homocysteine + H(+)</text>
        <dbReference type="Rhea" id="RHEA:16857"/>
        <dbReference type="Rhea" id="RHEA-COMP:11369"/>
        <dbReference type="Rhea" id="RHEA-COMP:13674"/>
        <dbReference type="ChEBI" id="CHEBI:15378"/>
        <dbReference type="ChEBI" id="CHEBI:57856"/>
        <dbReference type="ChEBI" id="CHEBI:59789"/>
        <dbReference type="ChEBI" id="CHEBI:85452"/>
        <dbReference type="ChEBI" id="CHEBI:137933"/>
        <dbReference type="EC" id="2.1.1.113"/>
    </reaction>
</comment>
<dbReference type="EC" id="2.1.1.113" evidence="2"/>
<dbReference type="InterPro" id="IPR017985">
    <property type="entry name" value="MeTrfase_CN4_CS"/>
</dbReference>
<keyword evidence="5" id="KW-0949">S-adenosyl-L-methionine</keyword>
<dbReference type="PROSITE" id="PS00093">
    <property type="entry name" value="N4_MTASE"/>
    <property type="match status" value="1"/>
</dbReference>
<comment type="caution">
    <text evidence="10">The sequence shown here is derived from an EMBL/GenBank/DDBJ whole genome shotgun (WGS) entry which is preliminary data.</text>
</comment>
<dbReference type="Proteomes" id="UP000264062">
    <property type="component" value="Unassembled WGS sequence"/>
</dbReference>
<evidence type="ECO:0000256" key="7">
    <source>
        <dbReference type="ARBA" id="ARBA00023125"/>
    </source>
</evidence>
<feature type="domain" description="DNA methylase N-4/N-6" evidence="9">
    <location>
        <begin position="152"/>
        <end position="283"/>
    </location>
</feature>
<reference evidence="10 11" key="1">
    <citation type="journal article" date="2018" name="Nat. Biotechnol.">
        <title>A standardized bacterial taxonomy based on genome phylogeny substantially revises the tree of life.</title>
        <authorList>
            <person name="Parks D.H."/>
            <person name="Chuvochina M."/>
            <person name="Waite D.W."/>
            <person name="Rinke C."/>
            <person name="Skarshewski A."/>
            <person name="Chaumeil P.A."/>
            <person name="Hugenholtz P."/>
        </authorList>
    </citation>
    <scope>NUCLEOTIDE SEQUENCE [LARGE SCALE GENOMIC DNA]</scope>
    <source>
        <strain evidence="10">UBA9956</strain>
    </source>
</reference>
<keyword evidence="6" id="KW-0680">Restriction system</keyword>
<dbReference type="InterPro" id="IPR002941">
    <property type="entry name" value="DNA_methylase_N4/N6"/>
</dbReference>
<evidence type="ECO:0000256" key="2">
    <source>
        <dbReference type="ARBA" id="ARBA00012185"/>
    </source>
</evidence>
<proteinExistence type="inferred from homology"/>
<sequence>DVKKRLESINFYSNLKAEIDISMFYHPNTESEIVSLKKYLCERKISGKEDFIDRWIRMVATNRLTGHSKNFFSIYTLPPNQAISPERQKKLNIQSGQQAEYKNIKDIILIKSRNLLKDIDQQKIKDLSKIAKEGIFLSKDARKSKDIKDETVNLIVTSPPFLDVIQYADDNWLRCWFNDIDINDMKEKITVLKKLEDWTSFMRETFKEFYRIVKTGGWVAFEVGEVKNGKIKLDEVVVPIGIDAGFSCEGVMINSQIFSKTSNCWGVSNNTKGTNTNRIVIFKKG</sequence>
<keyword evidence="7" id="KW-0238">DNA-binding</keyword>
<evidence type="ECO:0000256" key="5">
    <source>
        <dbReference type="ARBA" id="ARBA00022691"/>
    </source>
</evidence>